<dbReference type="Gene3D" id="2.60.40.1180">
    <property type="entry name" value="Golgi alpha-mannosidase II"/>
    <property type="match status" value="1"/>
</dbReference>
<protein>
    <submittedName>
        <fullName evidence="3">Glycosidase</fullName>
    </submittedName>
</protein>
<dbReference type="InterPro" id="IPR006047">
    <property type="entry name" value="GH13_cat_dom"/>
</dbReference>
<reference evidence="3 4" key="1">
    <citation type="submission" date="2018-08" db="EMBL/GenBank/DDBJ databases">
        <title>Genomic taxonomy of the Vibrionaceae family.</title>
        <authorList>
            <person name="Gomez-Gil B."/>
            <person name="Tanaka M."/>
            <person name="Sawabe T."/>
            <person name="Enciso-Ibarra K."/>
        </authorList>
    </citation>
    <scope>NUCLEOTIDE SEQUENCE [LARGE SCALE GENOMIC DNA]</scope>
    <source>
        <strain evidence="3 4">CAIM 1831</strain>
    </source>
</reference>
<keyword evidence="4" id="KW-1185">Reference proteome</keyword>
<dbReference type="SUPFAM" id="SSF51445">
    <property type="entry name" value="(Trans)glycosidases"/>
    <property type="match status" value="1"/>
</dbReference>
<dbReference type="Proteomes" id="UP000262832">
    <property type="component" value="Chromosome II"/>
</dbReference>
<dbReference type="RefSeq" id="WP_128813402.1">
    <property type="nucleotide sequence ID" value="NZ_CP032094.1"/>
</dbReference>
<dbReference type="GO" id="GO:0016798">
    <property type="term" value="F:hydrolase activity, acting on glycosyl bonds"/>
    <property type="evidence" value="ECO:0007669"/>
    <property type="project" value="UniProtKB-KW"/>
</dbReference>
<sequence>MHNAQYNKLLSKSLIALSVVSVLSACNSSGGSDSGSTPLPDTSYACQTNMIEQSNQLRTYQIMVESFVNGDSSIGHGTGYGTSHHNGDLQGIIDSLDYIQGLGMNAIWLTPIFESEAIDGQDHWADRLDATGYFATDYFKIDPRFGDLETARTLVNEAHKRGLYVFFDGVFGHHKDGLIKHSPSGLLPAGASNPVDYPASLDFYKEVATYWVKELKIDGWRLDQAYQVPTDAWTQIRKAVDEASQSVTYINADGKNVHPLGYMVAEIWKGELDIASEAYGAADDPALCSAFDFPMRYRIVETLAVNESGLGGRGVDWLDNGYQTHGLYPSHAQPNLMIGNHDLVRFGDLLQRGGLADVNDAEYWQRHKAAFAFQAAYSGPITLYYGDEVGDQVDGFAAKEDNNTCAVRGVCDDHVARSTAKIEGVTATLDANQVDLKNYVKSLMTMRAAHPALYQGSRVNLVASNGRYVDLKKSGTDQILFALNTKESANNVILTEEQVGSNQALVDLLTNEKITLSNGQYQILMSPLQGRFLKVTSNGQ</sequence>
<proteinExistence type="predicted"/>
<dbReference type="Gene3D" id="3.20.20.80">
    <property type="entry name" value="Glycosidases"/>
    <property type="match status" value="2"/>
</dbReference>
<dbReference type="EMBL" id="CP032094">
    <property type="protein sequence ID" value="AXY03516.1"/>
    <property type="molecule type" value="Genomic_DNA"/>
</dbReference>
<evidence type="ECO:0000259" key="2">
    <source>
        <dbReference type="SMART" id="SM00642"/>
    </source>
</evidence>
<dbReference type="PANTHER" id="PTHR10357:SF228">
    <property type="entry name" value="PUTATIVE-RELATED"/>
    <property type="match status" value="1"/>
</dbReference>
<dbReference type="InterPro" id="IPR013780">
    <property type="entry name" value="Glyco_hydro_b"/>
</dbReference>
<keyword evidence="3" id="KW-0378">Hydrolase</keyword>
<dbReference type="SMART" id="SM00642">
    <property type="entry name" value="Aamy"/>
    <property type="match status" value="1"/>
</dbReference>
<organism evidence="3 4">
    <name type="scientific">Vibrio alfacsensis</name>
    <dbReference type="NCBI Taxonomy" id="1074311"/>
    <lineage>
        <taxon>Bacteria</taxon>
        <taxon>Pseudomonadati</taxon>
        <taxon>Pseudomonadota</taxon>
        <taxon>Gammaproteobacteria</taxon>
        <taxon>Vibrionales</taxon>
        <taxon>Vibrionaceae</taxon>
        <taxon>Vibrio</taxon>
    </lineage>
</organism>
<dbReference type="InterPro" id="IPR017853">
    <property type="entry name" value="GH"/>
</dbReference>
<accession>A0ABM6Z0U4</accession>
<name>A0ABM6Z0U4_9VIBR</name>
<evidence type="ECO:0000313" key="4">
    <source>
        <dbReference type="Proteomes" id="UP000262832"/>
    </source>
</evidence>
<dbReference type="PANTHER" id="PTHR10357">
    <property type="entry name" value="ALPHA-AMYLASE FAMILY MEMBER"/>
    <property type="match status" value="1"/>
</dbReference>
<dbReference type="SUPFAM" id="SSF51011">
    <property type="entry name" value="Glycosyl hydrolase domain"/>
    <property type="match status" value="1"/>
</dbReference>
<feature type="signal peptide" evidence="1">
    <location>
        <begin position="1"/>
        <end position="25"/>
    </location>
</feature>
<evidence type="ECO:0000256" key="1">
    <source>
        <dbReference type="SAM" id="SignalP"/>
    </source>
</evidence>
<gene>
    <name evidence="3" type="ORF">D1115_21970</name>
</gene>
<feature type="chain" id="PRO_5045785323" evidence="1">
    <location>
        <begin position="26"/>
        <end position="540"/>
    </location>
</feature>
<dbReference type="Pfam" id="PF00128">
    <property type="entry name" value="Alpha-amylase"/>
    <property type="match status" value="2"/>
</dbReference>
<feature type="domain" description="Glycosyl hydrolase family 13 catalytic" evidence="2">
    <location>
        <begin position="61"/>
        <end position="447"/>
    </location>
</feature>
<evidence type="ECO:0000313" key="3">
    <source>
        <dbReference type="EMBL" id="AXY03516.1"/>
    </source>
</evidence>
<keyword evidence="3" id="KW-0326">Glycosidase</keyword>
<keyword evidence="1" id="KW-0732">Signal</keyword>